<dbReference type="InterPro" id="IPR009057">
    <property type="entry name" value="Homeodomain-like_sf"/>
</dbReference>
<keyword evidence="1" id="KW-0805">Transcription regulation</keyword>
<comment type="caution">
    <text evidence="5">The sequence shown here is derived from an EMBL/GenBank/DDBJ whole genome shotgun (WGS) entry which is preliminary data.</text>
</comment>
<evidence type="ECO:0000256" key="3">
    <source>
        <dbReference type="ARBA" id="ARBA00023163"/>
    </source>
</evidence>
<dbReference type="SMART" id="SM00342">
    <property type="entry name" value="HTH_ARAC"/>
    <property type="match status" value="1"/>
</dbReference>
<dbReference type="InterPro" id="IPR020449">
    <property type="entry name" value="Tscrpt_reg_AraC-type_HTH"/>
</dbReference>
<dbReference type="EMBL" id="SNRX01000002">
    <property type="protein sequence ID" value="KAA6303287.1"/>
    <property type="molecule type" value="Genomic_DNA"/>
</dbReference>
<dbReference type="Proteomes" id="UP000324575">
    <property type="component" value="Unassembled WGS sequence"/>
</dbReference>
<dbReference type="GO" id="GO:0003700">
    <property type="term" value="F:DNA-binding transcription factor activity"/>
    <property type="evidence" value="ECO:0007669"/>
    <property type="project" value="InterPro"/>
</dbReference>
<reference evidence="5 7" key="1">
    <citation type="submission" date="2019-03" db="EMBL/GenBank/DDBJ databases">
        <title>Single cell metagenomics reveals metabolic interactions within the superorganism composed of flagellate Streblomastix strix and complex community of Bacteroidetes bacteria on its surface.</title>
        <authorList>
            <person name="Treitli S.C."/>
            <person name="Kolisko M."/>
            <person name="Husnik F."/>
            <person name="Keeling P."/>
            <person name="Hampl V."/>
        </authorList>
    </citation>
    <scope>NUCLEOTIDE SEQUENCE [LARGE SCALE GENOMIC DNA]</scope>
    <source>
        <strain evidence="5">St1</strain>
    </source>
</reference>
<dbReference type="EMBL" id="SNRX01000002">
    <property type="protein sequence ID" value="KAA6303360.1"/>
    <property type="molecule type" value="Genomic_DNA"/>
</dbReference>
<feature type="domain" description="HTH araC/xylS-type" evidence="4">
    <location>
        <begin position="1"/>
        <end position="89"/>
    </location>
</feature>
<evidence type="ECO:0000313" key="7">
    <source>
        <dbReference type="Proteomes" id="UP000324575"/>
    </source>
</evidence>
<accession>A0A5M8P465</accession>
<dbReference type="Pfam" id="PF12833">
    <property type="entry name" value="HTH_18"/>
    <property type="match status" value="1"/>
</dbReference>
<protein>
    <submittedName>
        <fullName evidence="5">HTH-type transcriptional activator Btr</fullName>
    </submittedName>
</protein>
<evidence type="ECO:0000256" key="2">
    <source>
        <dbReference type="ARBA" id="ARBA00023125"/>
    </source>
</evidence>
<evidence type="ECO:0000259" key="4">
    <source>
        <dbReference type="PROSITE" id="PS01124"/>
    </source>
</evidence>
<evidence type="ECO:0000256" key="1">
    <source>
        <dbReference type="ARBA" id="ARBA00023015"/>
    </source>
</evidence>
<evidence type="ECO:0000313" key="5">
    <source>
        <dbReference type="EMBL" id="KAA6303287.1"/>
    </source>
</evidence>
<sequence length="92" mass="10829">MNTQKSPSQYAFLLHISTPYLNESVKSATGFTAGYWIQYEIILEAKRLLFYTDMNIKEISFKLGYEDYSYFTRLFTKIAGASPLQFRKNYQK</sequence>
<keyword evidence="2" id="KW-0238">DNA-binding</keyword>
<name>A0A5M8P465_9BACT</name>
<gene>
    <name evidence="5" type="ORF">EZS26_000447</name>
    <name evidence="6" type="ORF">EZS26_000520</name>
</gene>
<organism evidence="5 7">
    <name type="scientific">Candidatus Ordinivivax streblomastigis</name>
    <dbReference type="NCBI Taxonomy" id="2540710"/>
    <lineage>
        <taxon>Bacteria</taxon>
        <taxon>Pseudomonadati</taxon>
        <taxon>Bacteroidota</taxon>
        <taxon>Bacteroidia</taxon>
        <taxon>Bacteroidales</taxon>
        <taxon>Candidatus Ordinivivax</taxon>
    </lineage>
</organism>
<dbReference type="PANTHER" id="PTHR43280">
    <property type="entry name" value="ARAC-FAMILY TRANSCRIPTIONAL REGULATOR"/>
    <property type="match status" value="1"/>
</dbReference>
<dbReference type="GO" id="GO:0043565">
    <property type="term" value="F:sequence-specific DNA binding"/>
    <property type="evidence" value="ECO:0007669"/>
    <property type="project" value="InterPro"/>
</dbReference>
<proteinExistence type="predicted"/>
<dbReference type="PROSITE" id="PS01124">
    <property type="entry name" value="HTH_ARAC_FAMILY_2"/>
    <property type="match status" value="1"/>
</dbReference>
<dbReference type="InterPro" id="IPR018060">
    <property type="entry name" value="HTH_AraC"/>
</dbReference>
<dbReference type="PANTHER" id="PTHR43280:SF28">
    <property type="entry name" value="HTH-TYPE TRANSCRIPTIONAL ACTIVATOR RHAS"/>
    <property type="match status" value="1"/>
</dbReference>
<evidence type="ECO:0000313" key="6">
    <source>
        <dbReference type="EMBL" id="KAA6303360.1"/>
    </source>
</evidence>
<keyword evidence="3" id="KW-0804">Transcription</keyword>
<dbReference type="SUPFAM" id="SSF46689">
    <property type="entry name" value="Homeodomain-like"/>
    <property type="match status" value="1"/>
</dbReference>
<dbReference type="PRINTS" id="PR00032">
    <property type="entry name" value="HTHARAC"/>
</dbReference>
<dbReference type="Gene3D" id="1.10.10.60">
    <property type="entry name" value="Homeodomain-like"/>
    <property type="match status" value="1"/>
</dbReference>
<dbReference type="AlphaFoldDB" id="A0A5M8P465"/>